<dbReference type="OrthoDB" id="677887at2"/>
<feature type="domain" description="Response regulatory" evidence="3">
    <location>
        <begin position="21"/>
        <end position="135"/>
    </location>
</feature>
<dbReference type="EMBL" id="SACK01000001">
    <property type="protein sequence ID" value="RVU02473.1"/>
    <property type="molecule type" value="Genomic_DNA"/>
</dbReference>
<dbReference type="PANTHER" id="PTHR44591:SF3">
    <property type="entry name" value="RESPONSE REGULATORY DOMAIN-CONTAINING PROTEIN"/>
    <property type="match status" value="1"/>
</dbReference>
<dbReference type="InterPro" id="IPR011006">
    <property type="entry name" value="CheY-like_superfamily"/>
</dbReference>
<dbReference type="InterPro" id="IPR001789">
    <property type="entry name" value="Sig_transdc_resp-reg_receiver"/>
</dbReference>
<evidence type="ECO:0000256" key="2">
    <source>
        <dbReference type="PROSITE-ProRule" id="PRU00169"/>
    </source>
</evidence>
<dbReference type="Proteomes" id="UP000282759">
    <property type="component" value="Unassembled WGS sequence"/>
</dbReference>
<dbReference type="PROSITE" id="PS50110">
    <property type="entry name" value="RESPONSE_REGULATORY"/>
    <property type="match status" value="1"/>
</dbReference>
<dbReference type="GO" id="GO:0000160">
    <property type="term" value="P:phosphorelay signal transduction system"/>
    <property type="evidence" value="ECO:0007669"/>
    <property type="project" value="InterPro"/>
</dbReference>
<name>A0A3S2VPR8_9SPHI</name>
<sequence>MLLKAYAYRPLNYLIITMRKKVLMLDNDPEILEVMKFALTYEEYEVVTVNKTECMFLVLKDFNPDIILIDYLLDGINGGDVCNLLKSSEQYSHIPIIMLSAYYRVIEMLGNYNCDIFISKPFDLSKLLQTITGLIDNPFNEYNNMAG</sequence>
<proteinExistence type="predicted"/>
<dbReference type="AlphaFoldDB" id="A0A3S2VPR8"/>
<reference evidence="4 5" key="1">
    <citation type="submission" date="2019-01" db="EMBL/GenBank/DDBJ databases">
        <authorList>
            <person name="Chen W.-M."/>
        </authorList>
    </citation>
    <scope>NUCLEOTIDE SEQUENCE [LARGE SCALE GENOMIC DNA]</scope>
    <source>
        <strain evidence="4 5">YBJ-36</strain>
    </source>
</reference>
<dbReference type="PANTHER" id="PTHR44591">
    <property type="entry name" value="STRESS RESPONSE REGULATOR PROTEIN 1"/>
    <property type="match status" value="1"/>
</dbReference>
<dbReference type="Pfam" id="PF00072">
    <property type="entry name" value="Response_reg"/>
    <property type="match status" value="1"/>
</dbReference>
<dbReference type="Gene3D" id="3.40.50.2300">
    <property type="match status" value="1"/>
</dbReference>
<keyword evidence="5" id="KW-1185">Reference proteome</keyword>
<dbReference type="SMART" id="SM00448">
    <property type="entry name" value="REC"/>
    <property type="match status" value="1"/>
</dbReference>
<dbReference type="InterPro" id="IPR050595">
    <property type="entry name" value="Bact_response_regulator"/>
</dbReference>
<accession>A0A3S2VPR8</accession>
<comment type="caution">
    <text evidence="4">The sequence shown here is derived from an EMBL/GenBank/DDBJ whole genome shotgun (WGS) entry which is preliminary data.</text>
</comment>
<evidence type="ECO:0000313" key="5">
    <source>
        <dbReference type="Proteomes" id="UP000282759"/>
    </source>
</evidence>
<evidence type="ECO:0000256" key="1">
    <source>
        <dbReference type="ARBA" id="ARBA00022553"/>
    </source>
</evidence>
<gene>
    <name evidence="4" type="ORF">EOD41_00600</name>
</gene>
<dbReference type="SUPFAM" id="SSF52172">
    <property type="entry name" value="CheY-like"/>
    <property type="match status" value="1"/>
</dbReference>
<evidence type="ECO:0000313" key="4">
    <source>
        <dbReference type="EMBL" id="RVU02473.1"/>
    </source>
</evidence>
<keyword evidence="1 2" id="KW-0597">Phosphoprotein</keyword>
<protein>
    <submittedName>
        <fullName evidence="4">Response regulator</fullName>
    </submittedName>
</protein>
<feature type="modified residue" description="4-aspartylphosphate" evidence="2">
    <location>
        <position position="70"/>
    </location>
</feature>
<organism evidence="4 5">
    <name type="scientific">Mucilaginibacter limnophilus</name>
    <dbReference type="NCBI Taxonomy" id="1932778"/>
    <lineage>
        <taxon>Bacteria</taxon>
        <taxon>Pseudomonadati</taxon>
        <taxon>Bacteroidota</taxon>
        <taxon>Sphingobacteriia</taxon>
        <taxon>Sphingobacteriales</taxon>
        <taxon>Sphingobacteriaceae</taxon>
        <taxon>Mucilaginibacter</taxon>
    </lineage>
</organism>
<evidence type="ECO:0000259" key="3">
    <source>
        <dbReference type="PROSITE" id="PS50110"/>
    </source>
</evidence>